<protein>
    <recommendedName>
        <fullName evidence="9">Ribosomal RNA-processing protein 17</fullName>
    </recommendedName>
</protein>
<feature type="compositionally biased region" description="Acidic residues" evidence="6">
    <location>
        <begin position="99"/>
        <end position="119"/>
    </location>
</feature>
<dbReference type="PaxDb" id="44689-DDB0205231"/>
<dbReference type="VEuPathDB" id="AmoebaDB:DDB_G0280487"/>
<evidence type="ECO:0000256" key="1">
    <source>
        <dbReference type="ARBA" id="ARBA00004604"/>
    </source>
</evidence>
<feature type="region of interest" description="Disordered" evidence="6">
    <location>
        <begin position="88"/>
        <end position="225"/>
    </location>
</feature>
<keyword evidence="4" id="KW-0539">Nucleus</keyword>
<dbReference type="FunCoup" id="Q54VA6">
    <property type="interactions" value="4"/>
</dbReference>
<keyword evidence="3 5" id="KW-0175">Coiled coil</keyword>
<dbReference type="STRING" id="44689.Q54VA6"/>
<feature type="coiled-coil region" evidence="5">
    <location>
        <begin position="54"/>
        <end position="82"/>
    </location>
</feature>
<reference evidence="7 8" key="1">
    <citation type="journal article" date="2005" name="Nature">
        <title>The genome of the social amoeba Dictyostelium discoideum.</title>
        <authorList>
            <consortium name="The Dictyostelium discoideum Sequencing Consortium"/>
            <person name="Eichinger L."/>
            <person name="Pachebat J.A."/>
            <person name="Glockner G."/>
            <person name="Rajandream M.A."/>
            <person name="Sucgang R."/>
            <person name="Berriman M."/>
            <person name="Song J."/>
            <person name="Olsen R."/>
            <person name="Szafranski K."/>
            <person name="Xu Q."/>
            <person name="Tunggal B."/>
            <person name="Kummerfeld S."/>
            <person name="Madera M."/>
            <person name="Konfortov B.A."/>
            <person name="Rivero F."/>
            <person name="Bankier A.T."/>
            <person name="Lehmann R."/>
            <person name="Hamlin N."/>
            <person name="Davies R."/>
            <person name="Gaudet P."/>
            <person name="Fey P."/>
            <person name="Pilcher K."/>
            <person name="Chen G."/>
            <person name="Saunders D."/>
            <person name="Sodergren E."/>
            <person name="Davis P."/>
            <person name="Kerhornou A."/>
            <person name="Nie X."/>
            <person name="Hall N."/>
            <person name="Anjard C."/>
            <person name="Hemphill L."/>
            <person name="Bason N."/>
            <person name="Farbrother P."/>
            <person name="Desany B."/>
            <person name="Just E."/>
            <person name="Morio T."/>
            <person name="Rost R."/>
            <person name="Churcher C."/>
            <person name="Cooper J."/>
            <person name="Haydock S."/>
            <person name="van Driessche N."/>
            <person name="Cronin A."/>
            <person name="Goodhead I."/>
            <person name="Muzny D."/>
            <person name="Mourier T."/>
            <person name="Pain A."/>
            <person name="Lu M."/>
            <person name="Harper D."/>
            <person name="Lindsay R."/>
            <person name="Hauser H."/>
            <person name="James K."/>
            <person name="Quiles M."/>
            <person name="Madan Babu M."/>
            <person name="Saito T."/>
            <person name="Buchrieser C."/>
            <person name="Wardroper A."/>
            <person name="Felder M."/>
            <person name="Thangavelu M."/>
            <person name="Johnson D."/>
            <person name="Knights A."/>
            <person name="Loulseged H."/>
            <person name="Mungall K."/>
            <person name="Oliver K."/>
            <person name="Price C."/>
            <person name="Quail M.A."/>
            <person name="Urushihara H."/>
            <person name="Hernandez J."/>
            <person name="Rabbinowitsch E."/>
            <person name="Steffen D."/>
            <person name="Sanders M."/>
            <person name="Ma J."/>
            <person name="Kohara Y."/>
            <person name="Sharp S."/>
            <person name="Simmonds M."/>
            <person name="Spiegler S."/>
            <person name="Tivey A."/>
            <person name="Sugano S."/>
            <person name="White B."/>
            <person name="Walker D."/>
            <person name="Woodward J."/>
            <person name="Winckler T."/>
            <person name="Tanaka Y."/>
            <person name="Shaulsky G."/>
            <person name="Schleicher M."/>
            <person name="Weinstock G."/>
            <person name="Rosenthal A."/>
            <person name="Cox E.C."/>
            <person name="Chisholm R.L."/>
            <person name="Gibbs R."/>
            <person name="Loomis W.F."/>
            <person name="Platzer M."/>
            <person name="Kay R.R."/>
            <person name="Williams J."/>
            <person name="Dear P.H."/>
            <person name="Noegel A.A."/>
            <person name="Barrell B."/>
            <person name="Kuspa A."/>
        </authorList>
    </citation>
    <scope>NUCLEOTIDE SEQUENCE [LARGE SCALE GENOMIC DNA]</scope>
    <source>
        <strain evidence="7 8">AX4</strain>
    </source>
</reference>
<dbReference type="PRO" id="PR:Q54VA6"/>
<dbReference type="GO" id="GO:0005730">
    <property type="term" value="C:nucleolus"/>
    <property type="evidence" value="ECO:0000318"/>
    <property type="project" value="GO_Central"/>
</dbReference>
<feature type="compositionally biased region" description="Basic residues" evidence="6">
    <location>
        <begin position="280"/>
        <end position="304"/>
    </location>
</feature>
<dbReference type="eggNOG" id="ENOG502RCKZ">
    <property type="taxonomic scope" value="Eukaryota"/>
</dbReference>
<dbReference type="PANTHER" id="PTHR14577">
    <property type="entry name" value="NUCLEOLAR PROTEIN 12"/>
    <property type="match status" value="1"/>
</dbReference>
<evidence type="ECO:0000256" key="6">
    <source>
        <dbReference type="SAM" id="MobiDB-lite"/>
    </source>
</evidence>
<dbReference type="OMA" id="SYNEHDR"/>
<dbReference type="dictyBase" id="DDB_G0280487"/>
<dbReference type="KEGG" id="ddi:DDB_G0280487"/>
<accession>Q54VA6</accession>
<evidence type="ECO:0008006" key="9">
    <source>
        <dbReference type="Google" id="ProtNLM"/>
    </source>
</evidence>
<evidence type="ECO:0000313" key="7">
    <source>
        <dbReference type="EMBL" id="EAL67222.1"/>
    </source>
</evidence>
<dbReference type="HOGENOM" id="CLU_916528_0_0_1"/>
<comment type="caution">
    <text evidence="7">The sequence shown here is derived from an EMBL/GenBank/DDBJ whole genome shotgun (WGS) entry which is preliminary data.</text>
</comment>
<dbReference type="GO" id="GO:0019843">
    <property type="term" value="F:rRNA binding"/>
    <property type="evidence" value="ECO:0000318"/>
    <property type="project" value="GO_Central"/>
</dbReference>
<dbReference type="PANTHER" id="PTHR14577:SF0">
    <property type="entry name" value="NUCLEOLAR PROTEIN 12"/>
    <property type="match status" value="1"/>
</dbReference>
<evidence type="ECO:0000256" key="4">
    <source>
        <dbReference type="ARBA" id="ARBA00023242"/>
    </source>
</evidence>
<feature type="compositionally biased region" description="Basic and acidic residues" evidence="6">
    <location>
        <begin position="139"/>
        <end position="149"/>
    </location>
</feature>
<comment type="similarity">
    <text evidence="2">Belongs to the RRP17 family.</text>
</comment>
<dbReference type="EMBL" id="AAFI02000036">
    <property type="protein sequence ID" value="EAL67222.1"/>
    <property type="molecule type" value="Genomic_DNA"/>
</dbReference>
<evidence type="ECO:0000256" key="5">
    <source>
        <dbReference type="SAM" id="Coils"/>
    </source>
</evidence>
<evidence type="ECO:0000313" key="8">
    <source>
        <dbReference type="Proteomes" id="UP000002195"/>
    </source>
</evidence>
<feature type="compositionally biased region" description="Polar residues" evidence="6">
    <location>
        <begin position="150"/>
        <end position="159"/>
    </location>
</feature>
<dbReference type="InterPro" id="IPR019186">
    <property type="entry name" value="Nucleolar_protein_12"/>
</dbReference>
<evidence type="ECO:0000256" key="3">
    <source>
        <dbReference type="ARBA" id="ARBA00023054"/>
    </source>
</evidence>
<dbReference type="InParanoid" id="Q54VA6"/>
<evidence type="ECO:0000256" key="2">
    <source>
        <dbReference type="ARBA" id="ARBA00007175"/>
    </source>
</evidence>
<proteinExistence type="inferred from homology"/>
<dbReference type="RefSeq" id="XP_641203.1">
    <property type="nucleotide sequence ID" value="XM_636111.1"/>
</dbReference>
<dbReference type="GeneID" id="8622584"/>
<dbReference type="AlphaFoldDB" id="Q54VA6"/>
<dbReference type="Pfam" id="PF09805">
    <property type="entry name" value="Nop25"/>
    <property type="match status" value="1"/>
</dbReference>
<organism evidence="7 8">
    <name type="scientific">Dictyostelium discoideum</name>
    <name type="common">Social amoeba</name>
    <dbReference type="NCBI Taxonomy" id="44689"/>
    <lineage>
        <taxon>Eukaryota</taxon>
        <taxon>Amoebozoa</taxon>
        <taxon>Evosea</taxon>
        <taxon>Eumycetozoa</taxon>
        <taxon>Dictyostelia</taxon>
        <taxon>Dictyosteliales</taxon>
        <taxon>Dictyosteliaceae</taxon>
        <taxon>Dictyostelium</taxon>
    </lineage>
</organism>
<feature type="region of interest" description="Disordered" evidence="6">
    <location>
        <begin position="274"/>
        <end position="304"/>
    </location>
</feature>
<name>Q54VA6_DICDI</name>
<comment type="subcellular location">
    <subcellularLocation>
        <location evidence="1">Nucleus</location>
        <location evidence="1">Nucleolus</location>
    </subcellularLocation>
</comment>
<feature type="compositionally biased region" description="Acidic residues" evidence="6">
    <location>
        <begin position="162"/>
        <end position="190"/>
    </location>
</feature>
<gene>
    <name evidence="7" type="ORF">DDB_G0280487</name>
</gene>
<keyword evidence="8" id="KW-1185">Reference proteome</keyword>
<sequence>MSSKPPFKQNKKKVVKAPNYKAIGASIDRVKEISYNEHDRKDYLTGFHRRKVARREYAQKKIEEKEKREKAEQKKFVKLQREAFQQSIIDSRKKHENEFGIENDDEEEEEEEIKEEETIDEKGNKVKVLIKPSTIQETQIKEYSSEDKIITTTVKPLSFNSDGEDEDESDDDDNNSDDDDDNDEDDEEEVNDKSKVKKKLPNFKKESPSTNKFNSNNKKDTITADGLTLIDAENKIYQDEKGRRIKMRKEKGKIIPVVLTAAAETAIEKGWKLPRSLRTSQKKSWSHAVQKKSKKKQRKEKKGK</sequence>
<dbReference type="Proteomes" id="UP000002195">
    <property type="component" value="Unassembled WGS sequence"/>
</dbReference>